<comment type="cofactor">
    <cofactor evidence="1">
        <name>FAD</name>
        <dbReference type="ChEBI" id="CHEBI:57692"/>
    </cofactor>
</comment>
<dbReference type="PANTHER" id="PTHR47354">
    <property type="entry name" value="NADH OXIDOREDUCTASE HCR"/>
    <property type="match status" value="1"/>
</dbReference>
<organism evidence="13 14">
    <name type="scientific">Maribacter cobaltidurans</name>
    <dbReference type="NCBI Taxonomy" id="1178778"/>
    <lineage>
        <taxon>Bacteria</taxon>
        <taxon>Pseudomonadati</taxon>
        <taxon>Bacteroidota</taxon>
        <taxon>Flavobacteriia</taxon>
        <taxon>Flavobacteriales</taxon>
        <taxon>Flavobacteriaceae</taxon>
        <taxon>Maribacter</taxon>
    </lineage>
</organism>
<dbReference type="GO" id="GO:0016020">
    <property type="term" value="C:membrane"/>
    <property type="evidence" value="ECO:0007669"/>
    <property type="project" value="UniProtKB-SubCell"/>
</dbReference>
<gene>
    <name evidence="13" type="ORF">CJ263_12150</name>
</gene>
<dbReference type="Pfam" id="PF08022">
    <property type="entry name" value="FAD_binding_8"/>
    <property type="match status" value="1"/>
</dbReference>
<name>A0A223V660_9FLAO</name>
<dbReference type="InterPro" id="IPR013130">
    <property type="entry name" value="Fe3_Rdtase_TM_dom"/>
</dbReference>
<evidence type="ECO:0000256" key="7">
    <source>
        <dbReference type="ARBA" id="ARBA00022827"/>
    </source>
</evidence>
<evidence type="ECO:0000256" key="9">
    <source>
        <dbReference type="ARBA" id="ARBA00023002"/>
    </source>
</evidence>
<evidence type="ECO:0000256" key="8">
    <source>
        <dbReference type="ARBA" id="ARBA00022989"/>
    </source>
</evidence>
<proteinExistence type="predicted"/>
<dbReference type="EMBL" id="CP022957">
    <property type="protein sequence ID" value="ASV30905.1"/>
    <property type="molecule type" value="Genomic_DNA"/>
</dbReference>
<dbReference type="GO" id="GO:0016491">
    <property type="term" value="F:oxidoreductase activity"/>
    <property type="evidence" value="ECO:0007669"/>
    <property type="project" value="UniProtKB-KW"/>
</dbReference>
<keyword evidence="9" id="KW-0560">Oxidoreductase</keyword>
<evidence type="ECO:0000256" key="6">
    <source>
        <dbReference type="ARBA" id="ARBA00022723"/>
    </source>
</evidence>
<keyword evidence="6" id="KW-0479">Metal-binding</keyword>
<evidence type="ECO:0000256" key="3">
    <source>
        <dbReference type="ARBA" id="ARBA00022630"/>
    </source>
</evidence>
<dbReference type="SUPFAM" id="SSF63380">
    <property type="entry name" value="Riboflavin synthase domain-like"/>
    <property type="match status" value="1"/>
</dbReference>
<keyword evidence="5" id="KW-0001">2Fe-2S</keyword>
<evidence type="ECO:0000256" key="5">
    <source>
        <dbReference type="ARBA" id="ARBA00022714"/>
    </source>
</evidence>
<dbReference type="AlphaFoldDB" id="A0A223V660"/>
<evidence type="ECO:0000256" key="1">
    <source>
        <dbReference type="ARBA" id="ARBA00001974"/>
    </source>
</evidence>
<evidence type="ECO:0000256" key="4">
    <source>
        <dbReference type="ARBA" id="ARBA00022692"/>
    </source>
</evidence>
<dbReference type="CDD" id="cd06198">
    <property type="entry name" value="FNR_like_3"/>
    <property type="match status" value="1"/>
</dbReference>
<keyword evidence="3" id="KW-0285">Flavoprotein</keyword>
<evidence type="ECO:0000256" key="2">
    <source>
        <dbReference type="ARBA" id="ARBA00004141"/>
    </source>
</evidence>
<keyword evidence="7" id="KW-0274">FAD</keyword>
<dbReference type="InterPro" id="IPR050415">
    <property type="entry name" value="MRET"/>
</dbReference>
<evidence type="ECO:0000256" key="11">
    <source>
        <dbReference type="ARBA" id="ARBA00023014"/>
    </source>
</evidence>
<dbReference type="GO" id="GO:0046872">
    <property type="term" value="F:metal ion binding"/>
    <property type="evidence" value="ECO:0007669"/>
    <property type="project" value="UniProtKB-KW"/>
</dbReference>
<sequence length="482" mass="55152">MNSKHIFAVSTYFIAMAIPLLMVYGLMPTTEEGFIAQIGMLMGLSGIMMVFFQFIISARIKWLDRLFAYNNLIDFHRRMGIWAFIFIVAHFMLLTLSEQSFDMLLGYDEPWFINLGKIAFLILLVQVVVSIGHRKIKINYERWRAMHDVFAIGILLLMFVHSFYAGDDLELLPLQVLWFILPPTAIAFFIWQRYFLFTFAPKYKVLNVVKKANNTYSVQFVPINGNEPYSHNPGQFHFIKFIDCRHIKSEEHPFTISSSPSQKLHLASTIKASGDFTSQIHQLQEGDKVKIIGPFGKMSHIEKSHSGPIVFIAGGIGITPFVSMLQYMADKGEEREVMLFYSNATESDIAFREELSHISENTSLKLKVVHILSKQDDWEGEKGRFDMELLKKYCSAPLSQNDYYVCGPPLMIEVVIKDLRQLQVPLNKIHSEMFGLAQSGSPITYHKKQAQLVSRLIVLALLVLVILFAGLRSGWKLFGAMH</sequence>
<evidence type="ECO:0000313" key="14">
    <source>
        <dbReference type="Proteomes" id="UP000215244"/>
    </source>
</evidence>
<dbReference type="OrthoDB" id="9789468at2"/>
<evidence type="ECO:0000256" key="10">
    <source>
        <dbReference type="ARBA" id="ARBA00023004"/>
    </source>
</evidence>
<dbReference type="PANTHER" id="PTHR47354:SF8">
    <property type="entry name" value="1,2-PHENYLACETYL-COA EPOXIDASE, SUBUNIT E"/>
    <property type="match status" value="1"/>
</dbReference>
<dbReference type="Pfam" id="PF00175">
    <property type="entry name" value="NAD_binding_1"/>
    <property type="match status" value="1"/>
</dbReference>
<comment type="subcellular location">
    <subcellularLocation>
        <location evidence="2">Membrane</location>
        <topology evidence="2">Multi-pass membrane protein</topology>
    </subcellularLocation>
</comment>
<dbReference type="InterPro" id="IPR039261">
    <property type="entry name" value="FNR_nucleotide-bd"/>
</dbReference>
<dbReference type="InterPro" id="IPR001433">
    <property type="entry name" value="OxRdtase_FAD/NAD-bd"/>
</dbReference>
<dbReference type="GO" id="GO:0050660">
    <property type="term" value="F:flavin adenine dinucleotide binding"/>
    <property type="evidence" value="ECO:0007669"/>
    <property type="project" value="TreeGrafter"/>
</dbReference>
<accession>A0A223V660</accession>
<dbReference type="PRINTS" id="PR00406">
    <property type="entry name" value="CYTB5RDTASE"/>
</dbReference>
<dbReference type="Gene3D" id="2.40.30.10">
    <property type="entry name" value="Translation factors"/>
    <property type="match status" value="1"/>
</dbReference>
<dbReference type="Gene3D" id="3.40.50.80">
    <property type="entry name" value="Nucleotide-binding domain of ferredoxin-NADP reductase (FNR) module"/>
    <property type="match status" value="1"/>
</dbReference>
<evidence type="ECO:0000313" key="13">
    <source>
        <dbReference type="EMBL" id="ASV30905.1"/>
    </source>
</evidence>
<dbReference type="Proteomes" id="UP000215244">
    <property type="component" value="Chromosome"/>
</dbReference>
<dbReference type="Pfam" id="PF01794">
    <property type="entry name" value="Ferric_reduct"/>
    <property type="match status" value="1"/>
</dbReference>
<keyword evidence="11" id="KW-0411">Iron-sulfur</keyword>
<dbReference type="GO" id="GO:0051537">
    <property type="term" value="F:2 iron, 2 sulfur cluster binding"/>
    <property type="evidence" value="ECO:0007669"/>
    <property type="project" value="UniProtKB-KW"/>
</dbReference>
<keyword evidence="14" id="KW-1185">Reference proteome</keyword>
<dbReference type="RefSeq" id="WP_094997519.1">
    <property type="nucleotide sequence ID" value="NZ_BMJL01000007.1"/>
</dbReference>
<dbReference type="PROSITE" id="PS51384">
    <property type="entry name" value="FAD_FR"/>
    <property type="match status" value="1"/>
</dbReference>
<dbReference type="SUPFAM" id="SSF52343">
    <property type="entry name" value="Ferredoxin reductase-like, C-terminal NADP-linked domain"/>
    <property type="match status" value="1"/>
</dbReference>
<keyword evidence="8" id="KW-1133">Transmembrane helix</keyword>
<reference evidence="13 14" key="1">
    <citation type="submission" date="2017-08" db="EMBL/GenBank/DDBJ databases">
        <title>The complete genome sequence of Maribacter sp. B1, isolated from deep-sea sediment.</title>
        <authorList>
            <person name="Wu Y.-H."/>
            <person name="Cheng H."/>
            <person name="Xu X.-W."/>
        </authorList>
    </citation>
    <scope>NUCLEOTIDE SEQUENCE [LARGE SCALE GENOMIC DNA]</scope>
    <source>
        <strain evidence="13 14">B1</strain>
    </source>
</reference>
<keyword evidence="4" id="KW-0812">Transmembrane</keyword>
<keyword evidence="10" id="KW-0408">Iron</keyword>
<evidence type="ECO:0000256" key="12">
    <source>
        <dbReference type="ARBA" id="ARBA00023136"/>
    </source>
</evidence>
<dbReference type="InterPro" id="IPR017938">
    <property type="entry name" value="Riboflavin_synthase-like_b-brl"/>
</dbReference>
<dbReference type="KEGG" id="marb:CJ263_12150"/>
<protein>
    <submittedName>
        <fullName evidence="13">Uncharacterized protein</fullName>
    </submittedName>
</protein>
<dbReference type="InterPro" id="IPR013112">
    <property type="entry name" value="FAD-bd_8"/>
</dbReference>
<keyword evidence="12" id="KW-0472">Membrane</keyword>
<dbReference type="InterPro" id="IPR017927">
    <property type="entry name" value="FAD-bd_FR_type"/>
</dbReference>